<evidence type="ECO:0000313" key="1">
    <source>
        <dbReference type="EMBL" id="KAK7507625.1"/>
    </source>
</evidence>
<evidence type="ECO:0000313" key="2">
    <source>
        <dbReference type="Proteomes" id="UP001519460"/>
    </source>
</evidence>
<sequence>MKQVSEPGKGVGERRGYKATEGCDVHYKRSLYLEKDWSVHLRTRNCTATQESHMAYFLQPQQCLDNSTFPCSICSVRKTVKSTHSCTISNASSWRLLGLKHAASDWLLSLNAQLMALVSEYRHLSSPAHHTENQDLEVGAEAHCLTDMQCRVRQAYLQVSQLSIPVPLLAAELL</sequence>
<dbReference type="AlphaFoldDB" id="A0ABD0M7C3"/>
<gene>
    <name evidence="1" type="ORF">BaRGS_00001560</name>
</gene>
<dbReference type="EMBL" id="JACVVK020000004">
    <property type="protein sequence ID" value="KAK7507625.1"/>
    <property type="molecule type" value="Genomic_DNA"/>
</dbReference>
<name>A0ABD0M7C3_9CAEN</name>
<organism evidence="1 2">
    <name type="scientific">Batillaria attramentaria</name>
    <dbReference type="NCBI Taxonomy" id="370345"/>
    <lineage>
        <taxon>Eukaryota</taxon>
        <taxon>Metazoa</taxon>
        <taxon>Spiralia</taxon>
        <taxon>Lophotrochozoa</taxon>
        <taxon>Mollusca</taxon>
        <taxon>Gastropoda</taxon>
        <taxon>Caenogastropoda</taxon>
        <taxon>Sorbeoconcha</taxon>
        <taxon>Cerithioidea</taxon>
        <taxon>Batillariidae</taxon>
        <taxon>Batillaria</taxon>
    </lineage>
</organism>
<dbReference type="Proteomes" id="UP001519460">
    <property type="component" value="Unassembled WGS sequence"/>
</dbReference>
<reference evidence="1 2" key="1">
    <citation type="journal article" date="2023" name="Sci. Data">
        <title>Genome assembly of the Korean intertidal mud-creeper Batillaria attramentaria.</title>
        <authorList>
            <person name="Patra A.K."/>
            <person name="Ho P.T."/>
            <person name="Jun S."/>
            <person name="Lee S.J."/>
            <person name="Kim Y."/>
            <person name="Won Y.J."/>
        </authorList>
    </citation>
    <scope>NUCLEOTIDE SEQUENCE [LARGE SCALE GENOMIC DNA]</scope>
    <source>
        <strain evidence="1">Wonlab-2016</strain>
    </source>
</reference>
<protein>
    <submittedName>
        <fullName evidence="1">Uncharacterized protein</fullName>
    </submittedName>
</protein>
<keyword evidence="2" id="KW-1185">Reference proteome</keyword>
<comment type="caution">
    <text evidence="1">The sequence shown here is derived from an EMBL/GenBank/DDBJ whole genome shotgun (WGS) entry which is preliminary data.</text>
</comment>
<proteinExistence type="predicted"/>
<accession>A0ABD0M7C3</accession>